<evidence type="ECO:0000313" key="3">
    <source>
        <dbReference type="EMBL" id="SFU23594.1"/>
    </source>
</evidence>
<feature type="signal peptide" evidence="1">
    <location>
        <begin position="1"/>
        <end position="20"/>
    </location>
</feature>
<sequence length="68" mass="7150">MNTRNIQTFLMVSAAFFAMSAPVRSSTGSNSAGTLSNAITSTAQVAPARIAVERIARSTKADEEDQNS</sequence>
<reference evidence="3 4" key="1">
    <citation type="submission" date="2016-10" db="EMBL/GenBank/DDBJ databases">
        <authorList>
            <person name="de Groot N.N."/>
        </authorList>
    </citation>
    <scope>NUCLEOTIDE SEQUENCE [LARGE SCALE GENOMIC DNA]</scope>
    <source>
        <strain evidence="3 4">LMG 27731</strain>
    </source>
</reference>
<dbReference type="OrthoDB" id="9114654at2"/>
<accession>A0A1I7EI56</accession>
<dbReference type="AlphaFoldDB" id="A0A1I7EI56"/>
<proteinExistence type="predicted"/>
<dbReference type="RefSeq" id="WP_093641101.1">
    <property type="nucleotide sequence ID" value="NZ_CAJNAU010000124.1"/>
</dbReference>
<evidence type="ECO:0000313" key="4">
    <source>
        <dbReference type="Proteomes" id="UP000198844"/>
    </source>
</evidence>
<name>A0A1I7EI56_9BURK</name>
<dbReference type="EMBL" id="CAJNAU010000124">
    <property type="protein sequence ID" value="CAE6852067.1"/>
    <property type="molecule type" value="Genomic_DNA"/>
</dbReference>
<feature type="chain" id="PRO_5011465357" evidence="1">
    <location>
        <begin position="21"/>
        <end position="68"/>
    </location>
</feature>
<evidence type="ECO:0000313" key="5">
    <source>
        <dbReference type="Proteomes" id="UP000674425"/>
    </source>
</evidence>
<keyword evidence="1" id="KW-0732">Signal</keyword>
<evidence type="ECO:0000256" key="1">
    <source>
        <dbReference type="SAM" id="SignalP"/>
    </source>
</evidence>
<organism evidence="3 4">
    <name type="scientific">Paraburkholderia aspalathi</name>
    <dbReference type="NCBI Taxonomy" id="1324617"/>
    <lineage>
        <taxon>Bacteria</taxon>
        <taxon>Pseudomonadati</taxon>
        <taxon>Pseudomonadota</taxon>
        <taxon>Betaproteobacteria</taxon>
        <taxon>Burkholderiales</taxon>
        <taxon>Burkholderiaceae</taxon>
        <taxon>Paraburkholderia</taxon>
    </lineage>
</organism>
<dbReference type="Proteomes" id="UP000198844">
    <property type="component" value="Unassembled WGS sequence"/>
</dbReference>
<reference evidence="2 5" key="2">
    <citation type="submission" date="2021-02" db="EMBL/GenBank/DDBJ databases">
        <authorList>
            <person name="Vanwijnsberghe S."/>
        </authorList>
    </citation>
    <scope>NUCLEOTIDE SEQUENCE [LARGE SCALE GENOMIC DNA]</scope>
    <source>
        <strain evidence="2 5">R-69658</strain>
    </source>
</reference>
<dbReference type="EMBL" id="FPBH01000021">
    <property type="protein sequence ID" value="SFU23594.1"/>
    <property type="molecule type" value="Genomic_DNA"/>
</dbReference>
<keyword evidence="5" id="KW-1185">Reference proteome</keyword>
<evidence type="ECO:0000313" key="2">
    <source>
        <dbReference type="EMBL" id="CAE6852067.1"/>
    </source>
</evidence>
<dbReference type="Proteomes" id="UP000674425">
    <property type="component" value="Unassembled WGS sequence"/>
</dbReference>
<dbReference type="GeneID" id="97058501"/>
<protein>
    <submittedName>
        <fullName evidence="3">Uncharacterized protein</fullName>
    </submittedName>
</protein>
<gene>
    <name evidence="2" type="ORF">R69658_07208</name>
    <name evidence="3" type="ORF">SAMN05192563_1021160</name>
</gene>